<dbReference type="OrthoDB" id="252897at2759"/>
<dbReference type="InterPro" id="IPR001478">
    <property type="entry name" value="PDZ"/>
</dbReference>
<keyword evidence="3" id="KW-1185">Reference proteome</keyword>
<sequence>MQLSTTVPSVHSNVKPFIGFSLTDNVKEGALVVDGVFDEGPAAQVGVKIDHEVLKIAGISVEGIAHARELVAEHCRPGHITRFDMRREDGTTFVASVWVMTADVKFKGKPYYFDVSLHRIRESDRLKRTWKEEDLQS</sequence>
<dbReference type="SMART" id="SM00228">
    <property type="entry name" value="PDZ"/>
    <property type="match status" value="1"/>
</dbReference>
<gene>
    <name evidence="2" type="ORF">ADEAN_000287700</name>
</gene>
<dbReference type="AlphaFoldDB" id="A0A7G2CBK4"/>
<evidence type="ECO:0000259" key="1">
    <source>
        <dbReference type="SMART" id="SM00228"/>
    </source>
</evidence>
<evidence type="ECO:0000313" key="2">
    <source>
        <dbReference type="EMBL" id="CAD2215422.1"/>
    </source>
</evidence>
<protein>
    <submittedName>
        <fullName evidence="2">PDZ domain containing protein, putative</fullName>
    </submittedName>
</protein>
<dbReference type="Gene3D" id="2.30.42.10">
    <property type="match status" value="1"/>
</dbReference>
<accession>A0A7G2CBK4</accession>
<dbReference type="VEuPathDB" id="TriTrypDB:ADEAN_000287700"/>
<feature type="domain" description="PDZ" evidence="1">
    <location>
        <begin position="16"/>
        <end position="89"/>
    </location>
</feature>
<dbReference type="SUPFAM" id="SSF50156">
    <property type="entry name" value="PDZ domain-like"/>
    <property type="match status" value="1"/>
</dbReference>
<organism evidence="2 3">
    <name type="scientific">Angomonas deanei</name>
    <dbReference type="NCBI Taxonomy" id="59799"/>
    <lineage>
        <taxon>Eukaryota</taxon>
        <taxon>Discoba</taxon>
        <taxon>Euglenozoa</taxon>
        <taxon>Kinetoplastea</taxon>
        <taxon>Metakinetoplastina</taxon>
        <taxon>Trypanosomatida</taxon>
        <taxon>Trypanosomatidae</taxon>
        <taxon>Strigomonadinae</taxon>
        <taxon>Angomonas</taxon>
    </lineage>
</organism>
<name>A0A7G2CBK4_9TRYP</name>
<dbReference type="Proteomes" id="UP000515908">
    <property type="component" value="Chromosome 05"/>
</dbReference>
<reference evidence="2 3" key="1">
    <citation type="submission" date="2020-08" db="EMBL/GenBank/DDBJ databases">
        <authorList>
            <person name="Newling K."/>
            <person name="Davey J."/>
            <person name="Forrester S."/>
        </authorList>
    </citation>
    <scope>NUCLEOTIDE SEQUENCE [LARGE SCALE GENOMIC DNA]</scope>
    <source>
        <strain evidence="3">Crithidia deanei Carvalho (ATCC PRA-265)</strain>
    </source>
</reference>
<dbReference type="EMBL" id="LR877149">
    <property type="protein sequence ID" value="CAD2215422.1"/>
    <property type="molecule type" value="Genomic_DNA"/>
</dbReference>
<evidence type="ECO:0000313" key="3">
    <source>
        <dbReference type="Proteomes" id="UP000515908"/>
    </source>
</evidence>
<dbReference type="InterPro" id="IPR036034">
    <property type="entry name" value="PDZ_sf"/>
</dbReference>
<proteinExistence type="predicted"/>